<evidence type="ECO:0000313" key="1">
    <source>
        <dbReference type="EMBL" id="KAJ1192779.1"/>
    </source>
</evidence>
<dbReference type="Proteomes" id="UP001066276">
    <property type="component" value="Chromosome 2_2"/>
</dbReference>
<protein>
    <submittedName>
        <fullName evidence="1">Uncharacterized protein</fullName>
    </submittedName>
</protein>
<keyword evidence="2" id="KW-1185">Reference proteome</keyword>
<accession>A0AAV7UWL6</accession>
<evidence type="ECO:0000313" key="2">
    <source>
        <dbReference type="Proteomes" id="UP001066276"/>
    </source>
</evidence>
<dbReference type="AlphaFoldDB" id="A0AAV7UWL6"/>
<sequence>MRMCAGGRRLTIESATASVKYKNACSPERGSVPQLGEVSVPITSSGTESPGWRVWSGVDDGEFPTSSLRLLLKHCSKWRASIHVLSRSNVRMNTSL</sequence>
<gene>
    <name evidence="1" type="ORF">NDU88_002085</name>
</gene>
<name>A0AAV7UWL6_PLEWA</name>
<comment type="caution">
    <text evidence="1">The sequence shown here is derived from an EMBL/GenBank/DDBJ whole genome shotgun (WGS) entry which is preliminary data.</text>
</comment>
<organism evidence="1 2">
    <name type="scientific">Pleurodeles waltl</name>
    <name type="common">Iberian ribbed newt</name>
    <dbReference type="NCBI Taxonomy" id="8319"/>
    <lineage>
        <taxon>Eukaryota</taxon>
        <taxon>Metazoa</taxon>
        <taxon>Chordata</taxon>
        <taxon>Craniata</taxon>
        <taxon>Vertebrata</taxon>
        <taxon>Euteleostomi</taxon>
        <taxon>Amphibia</taxon>
        <taxon>Batrachia</taxon>
        <taxon>Caudata</taxon>
        <taxon>Salamandroidea</taxon>
        <taxon>Salamandridae</taxon>
        <taxon>Pleurodelinae</taxon>
        <taxon>Pleurodeles</taxon>
    </lineage>
</organism>
<reference evidence="1" key="1">
    <citation type="journal article" date="2022" name="bioRxiv">
        <title>Sequencing and chromosome-scale assembly of the giantPleurodeles waltlgenome.</title>
        <authorList>
            <person name="Brown T."/>
            <person name="Elewa A."/>
            <person name="Iarovenko S."/>
            <person name="Subramanian E."/>
            <person name="Araus A.J."/>
            <person name="Petzold A."/>
            <person name="Susuki M."/>
            <person name="Suzuki K.-i.T."/>
            <person name="Hayashi T."/>
            <person name="Toyoda A."/>
            <person name="Oliveira C."/>
            <person name="Osipova E."/>
            <person name="Leigh N.D."/>
            <person name="Simon A."/>
            <person name="Yun M.H."/>
        </authorList>
    </citation>
    <scope>NUCLEOTIDE SEQUENCE</scope>
    <source>
        <strain evidence="1">20211129_DDA</strain>
        <tissue evidence="1">Liver</tissue>
    </source>
</reference>
<proteinExistence type="predicted"/>
<dbReference type="EMBL" id="JANPWB010000004">
    <property type="protein sequence ID" value="KAJ1192779.1"/>
    <property type="molecule type" value="Genomic_DNA"/>
</dbReference>